<sequence length="1019" mass="117562">MSLFEQLLNLKQSPKVVVKDCNNDYSGRQLLEKVGKIQNVLLHLGVKNGDKIPVIVEPSIDAIALVYAIGFLGAVYVPISPKSPKKRINFIIKDLSAKLVLTNQNYLLIDNNINMFTIKDLLSMTIKDKTPTVMSRRQNDTAYIIYTSGSTGNPKGVEVSFDNLESFIHSFNICFPSSQNSTYLLNTALQFDVSISELYGWISQGAVLQLLSAEQLKDLKNLPLYVKKYHITHLCAAPSTLQVMDNSRLDLLDESSLSFLLIAGEEFPVSLAKRLKKLVKSGKVYNCYGPTEATVYALYHKVTMKDILQGKIPIGRPFPNATIKLLPQKRKNFELLIGGYGVSKGYLNLKRKNSYSFVELDGERFYKTGDLVKYDQDMNNIIFVGRKDFQLEINSIRVEPSEIEGVINQVDKVIDSLVVMNKGILTCIYTTFKHSIVDSNSIKLKISEKLPKYMIPKRWYRVSEFPLTINGKIDRKTLLKTFSNPINNSDTEDKLISKIEQICDISNLSENDNIFDLGIDSLMTVEIEIMLEKHYHSKIPTGFLYEHPTVEKIKRYFKDESKLKFNNIEQILKKITERYVIDKDKLIIYSNDKNVENKLQKHLYNLSLFKEIKINDISIFNNENNCETVVDGGKINEDRNYESSIFQKVYTTIKLPSFTVVRFSIQDDLVGSKTKTLITRLIYTTEAFRTKIIKTTDGNYISTVYTDLNIRSNIEDITYLSKEKQVNYINKKIGKYENQILSKLTRNYLYKILSFRTSSQNIELVIICHHNICDGASEQLLNKKIGQLLNNQSVTDLKMKDYLETIKMNSAIESILNDPVIKEIGKMKNQIGNEKLTWSEKRLVGVEKLNNFQKMMMVANYVTKEYLKESGHQFMTFQMLFNFRKVNNKDFSTLINDCHETLTFFRRKSDTDIQFVNNLFYRLNDFHYNRGISTGYAIYNNFPAFNNEQLQIQKILEEAPINIDYIGEVETKNLDSKAKAIINLRKQLKDLKHQIRFTAFSSKNEMFIYRISGEQTWQY</sequence>
<dbReference type="GO" id="GO:0031177">
    <property type="term" value="F:phosphopantetheine binding"/>
    <property type="evidence" value="ECO:0007669"/>
    <property type="project" value="TreeGrafter"/>
</dbReference>
<dbReference type="Proteomes" id="UP000004115">
    <property type="component" value="Unassembled WGS sequence"/>
</dbReference>
<dbReference type="Gene3D" id="1.10.1200.10">
    <property type="entry name" value="ACP-like"/>
    <property type="match status" value="1"/>
</dbReference>
<dbReference type="GO" id="GO:0003824">
    <property type="term" value="F:catalytic activity"/>
    <property type="evidence" value="ECO:0007669"/>
    <property type="project" value="InterPro"/>
</dbReference>
<gene>
    <name evidence="3" type="ORF">HMPREF0520_0343</name>
</gene>
<evidence type="ECO:0000313" key="3">
    <source>
        <dbReference type="EMBL" id="EEW52022.1"/>
    </source>
</evidence>
<reference evidence="3 4" key="1">
    <citation type="submission" date="2009-09" db="EMBL/GenBank/DDBJ databases">
        <authorList>
            <person name="Qin X."/>
            <person name="Bachman B."/>
            <person name="Battles P."/>
            <person name="Bell A."/>
            <person name="Bess C."/>
            <person name="Bickham C."/>
            <person name="Chaboub L."/>
            <person name="Chen D."/>
            <person name="Coyle M."/>
            <person name="Deiros D.R."/>
            <person name="Dinh H."/>
            <person name="Forbes L."/>
            <person name="Fowler G."/>
            <person name="Francisco L."/>
            <person name="Fu Q."/>
            <person name="Gubbala S."/>
            <person name="Hale W."/>
            <person name="Han Y."/>
            <person name="Hemphill L."/>
            <person name="Highlander S.K."/>
            <person name="Hirani K."/>
            <person name="Hogues M."/>
            <person name="Jackson L."/>
            <person name="Jakkamsetti A."/>
            <person name="Javaid M."/>
            <person name="Jiang H."/>
            <person name="Korchina V."/>
            <person name="Kovar C."/>
            <person name="Lara F."/>
            <person name="Lee S."/>
            <person name="Mata R."/>
            <person name="Mathew T."/>
            <person name="Moen C."/>
            <person name="Morales K."/>
            <person name="Munidasa M."/>
            <person name="Nazareth L."/>
            <person name="Ngo R."/>
            <person name="Nguyen L."/>
            <person name="Okwuonu G."/>
            <person name="Ongeri F."/>
            <person name="Patil S."/>
            <person name="Petrosino J."/>
            <person name="Pham C."/>
            <person name="Pham P."/>
            <person name="Pu L.-L."/>
            <person name="Puazo M."/>
            <person name="Raj R."/>
            <person name="Reid J."/>
            <person name="Rouhana J."/>
            <person name="Saada N."/>
            <person name="Shang Y."/>
            <person name="Simmons D."/>
            <person name="Thornton R."/>
            <person name="Warren J."/>
            <person name="Weissenberger G."/>
            <person name="Zhang J."/>
            <person name="Zhang L."/>
            <person name="Zhou C."/>
            <person name="Zhu D."/>
            <person name="Muzny D."/>
            <person name="Worley K."/>
            <person name="Gibbs R."/>
        </authorList>
    </citation>
    <scope>NUCLEOTIDE SEQUENCE [LARGE SCALE GENOMIC DNA]</scope>
    <source>
        <strain evidence="3 4">DSM 13335</strain>
    </source>
</reference>
<organism evidence="3 4">
    <name type="scientific">Lactobacillus iners DSM 13335</name>
    <dbReference type="NCBI Taxonomy" id="525328"/>
    <lineage>
        <taxon>Bacteria</taxon>
        <taxon>Bacillati</taxon>
        <taxon>Bacillota</taxon>
        <taxon>Bacilli</taxon>
        <taxon>Lactobacillales</taxon>
        <taxon>Lactobacillaceae</taxon>
        <taxon>Lactobacillus</taxon>
    </lineage>
</organism>
<dbReference type="InterPro" id="IPR045851">
    <property type="entry name" value="AMP-bd_C_sf"/>
</dbReference>
<dbReference type="Pfam" id="PF00501">
    <property type="entry name" value="AMP-binding"/>
    <property type="match status" value="1"/>
</dbReference>
<dbReference type="InterPro" id="IPR036736">
    <property type="entry name" value="ACP-like_sf"/>
</dbReference>
<dbReference type="Gene3D" id="3.30.300.30">
    <property type="match status" value="1"/>
</dbReference>
<dbReference type="InterPro" id="IPR001242">
    <property type="entry name" value="Condensation_dom"/>
</dbReference>
<dbReference type="SUPFAM" id="SSF52777">
    <property type="entry name" value="CoA-dependent acyltransferases"/>
    <property type="match status" value="1"/>
</dbReference>
<dbReference type="RefSeq" id="WP_006729350.1">
    <property type="nucleotide sequence ID" value="NZ_AZET01000002.1"/>
</dbReference>
<dbReference type="HOGENOM" id="CLU_011874_0_0_9"/>
<dbReference type="GO" id="GO:0008610">
    <property type="term" value="P:lipid biosynthetic process"/>
    <property type="evidence" value="ECO:0007669"/>
    <property type="project" value="UniProtKB-ARBA"/>
</dbReference>
<dbReference type="InterPro" id="IPR042099">
    <property type="entry name" value="ANL_N_sf"/>
</dbReference>
<dbReference type="Gene3D" id="3.30.559.10">
    <property type="entry name" value="Chloramphenicol acetyltransferase-like domain"/>
    <property type="match status" value="1"/>
</dbReference>
<dbReference type="InterPro" id="IPR020845">
    <property type="entry name" value="AMP-binding_CS"/>
</dbReference>
<dbReference type="SMR" id="C8PB73"/>
<evidence type="ECO:0000259" key="2">
    <source>
        <dbReference type="PROSITE" id="PS50075"/>
    </source>
</evidence>
<protein>
    <submittedName>
        <fullName evidence="3">AMP-binding enzyme</fullName>
    </submittedName>
</protein>
<comment type="cofactor">
    <cofactor evidence="1">
        <name>pantetheine 4'-phosphate</name>
        <dbReference type="ChEBI" id="CHEBI:47942"/>
    </cofactor>
</comment>
<dbReference type="PROSITE" id="PS50075">
    <property type="entry name" value="CARRIER"/>
    <property type="match status" value="1"/>
</dbReference>
<name>C8PB73_9LACO</name>
<dbReference type="EMBL" id="ACLN01000004">
    <property type="protein sequence ID" value="EEW52022.1"/>
    <property type="molecule type" value="Genomic_DNA"/>
</dbReference>
<dbReference type="InterPro" id="IPR000873">
    <property type="entry name" value="AMP-dep_synth/lig_dom"/>
</dbReference>
<dbReference type="PROSITE" id="PS00455">
    <property type="entry name" value="AMP_BINDING"/>
    <property type="match status" value="1"/>
</dbReference>
<dbReference type="PATRIC" id="fig|525328.13.peg.763"/>
<proteinExistence type="predicted"/>
<dbReference type="Pfam" id="PF00550">
    <property type="entry name" value="PP-binding"/>
    <property type="match status" value="1"/>
</dbReference>
<dbReference type="InterPro" id="IPR009081">
    <property type="entry name" value="PP-bd_ACP"/>
</dbReference>
<feature type="domain" description="Carrier" evidence="2">
    <location>
        <begin position="486"/>
        <end position="561"/>
    </location>
</feature>
<dbReference type="Pfam" id="PF00668">
    <property type="entry name" value="Condensation"/>
    <property type="match status" value="1"/>
</dbReference>
<dbReference type="GO" id="GO:0043041">
    <property type="term" value="P:amino acid activation for nonribosomal peptide biosynthetic process"/>
    <property type="evidence" value="ECO:0007669"/>
    <property type="project" value="TreeGrafter"/>
</dbReference>
<dbReference type="GO" id="GO:0044550">
    <property type="term" value="P:secondary metabolite biosynthetic process"/>
    <property type="evidence" value="ECO:0007669"/>
    <property type="project" value="TreeGrafter"/>
</dbReference>
<dbReference type="SUPFAM" id="SSF56801">
    <property type="entry name" value="Acetyl-CoA synthetase-like"/>
    <property type="match status" value="1"/>
</dbReference>
<comment type="caution">
    <text evidence="3">The sequence shown here is derived from an EMBL/GenBank/DDBJ whole genome shotgun (WGS) entry which is preliminary data.</text>
</comment>
<dbReference type="AlphaFoldDB" id="C8PB73"/>
<accession>C8PB73</accession>
<dbReference type="SUPFAM" id="SSF47336">
    <property type="entry name" value="ACP-like"/>
    <property type="match status" value="1"/>
</dbReference>
<evidence type="ECO:0000256" key="1">
    <source>
        <dbReference type="ARBA" id="ARBA00001957"/>
    </source>
</evidence>
<dbReference type="PANTHER" id="PTHR45527:SF1">
    <property type="entry name" value="FATTY ACID SYNTHASE"/>
    <property type="match status" value="1"/>
</dbReference>
<dbReference type="CDD" id="cd05930">
    <property type="entry name" value="A_NRPS"/>
    <property type="match status" value="1"/>
</dbReference>
<dbReference type="PANTHER" id="PTHR45527">
    <property type="entry name" value="NONRIBOSOMAL PEPTIDE SYNTHETASE"/>
    <property type="match status" value="1"/>
</dbReference>
<keyword evidence="4" id="KW-1185">Reference proteome</keyword>
<dbReference type="Gene3D" id="3.40.50.12780">
    <property type="entry name" value="N-terminal domain of ligase-like"/>
    <property type="match status" value="1"/>
</dbReference>
<dbReference type="OrthoDB" id="2295462at2"/>
<evidence type="ECO:0000313" key="4">
    <source>
        <dbReference type="Proteomes" id="UP000004115"/>
    </source>
</evidence>
<dbReference type="InterPro" id="IPR023213">
    <property type="entry name" value="CAT-like_dom_sf"/>
</dbReference>
<dbReference type="GO" id="GO:0005737">
    <property type="term" value="C:cytoplasm"/>
    <property type="evidence" value="ECO:0007669"/>
    <property type="project" value="TreeGrafter"/>
</dbReference>